<keyword evidence="1" id="KW-0472">Membrane</keyword>
<feature type="transmembrane region" description="Helical" evidence="1">
    <location>
        <begin position="21"/>
        <end position="40"/>
    </location>
</feature>
<accession>A0A4R6JDK7</accession>
<dbReference type="CDD" id="cd01949">
    <property type="entry name" value="GGDEF"/>
    <property type="match status" value="1"/>
</dbReference>
<proteinExistence type="predicted"/>
<keyword evidence="4" id="KW-1185">Reference proteome</keyword>
<gene>
    <name evidence="3" type="ORF">C8E87_8532</name>
</gene>
<evidence type="ECO:0000313" key="4">
    <source>
        <dbReference type="Proteomes" id="UP000294901"/>
    </source>
</evidence>
<feature type="domain" description="GGDEF" evidence="2">
    <location>
        <begin position="331"/>
        <end position="463"/>
    </location>
</feature>
<protein>
    <submittedName>
        <fullName evidence="3">Diguanylate cyclase (GGDEF)-like protein</fullName>
    </submittedName>
</protein>
<dbReference type="InterPro" id="IPR052163">
    <property type="entry name" value="DGC-Regulatory_Protein"/>
</dbReference>
<comment type="caution">
    <text evidence="3">The sequence shown here is derived from an EMBL/GenBank/DDBJ whole genome shotgun (WGS) entry which is preliminary data.</text>
</comment>
<dbReference type="InterPro" id="IPR043128">
    <property type="entry name" value="Rev_trsase/Diguanyl_cyclase"/>
</dbReference>
<dbReference type="SMART" id="SM00267">
    <property type="entry name" value="GGDEF"/>
    <property type="match status" value="1"/>
</dbReference>
<evidence type="ECO:0000259" key="2">
    <source>
        <dbReference type="PROSITE" id="PS50887"/>
    </source>
</evidence>
<feature type="transmembrane region" description="Helical" evidence="1">
    <location>
        <begin position="272"/>
        <end position="295"/>
    </location>
</feature>
<organism evidence="3 4">
    <name type="scientific">Paractinoplanes brasiliensis</name>
    <dbReference type="NCBI Taxonomy" id="52695"/>
    <lineage>
        <taxon>Bacteria</taxon>
        <taxon>Bacillati</taxon>
        <taxon>Actinomycetota</taxon>
        <taxon>Actinomycetes</taxon>
        <taxon>Micromonosporales</taxon>
        <taxon>Micromonosporaceae</taxon>
        <taxon>Paractinoplanes</taxon>
    </lineage>
</organism>
<evidence type="ECO:0000256" key="1">
    <source>
        <dbReference type="SAM" id="Phobius"/>
    </source>
</evidence>
<dbReference type="PANTHER" id="PTHR46663">
    <property type="entry name" value="DIGUANYLATE CYCLASE DGCT-RELATED"/>
    <property type="match status" value="1"/>
</dbReference>
<dbReference type="Pfam" id="PF00990">
    <property type="entry name" value="GGDEF"/>
    <property type="match status" value="1"/>
</dbReference>
<dbReference type="NCBIfam" id="TIGR00254">
    <property type="entry name" value="GGDEF"/>
    <property type="match status" value="1"/>
</dbReference>
<dbReference type="EMBL" id="SNWR01000002">
    <property type="protein sequence ID" value="TDO33051.1"/>
    <property type="molecule type" value="Genomic_DNA"/>
</dbReference>
<dbReference type="PANTHER" id="PTHR46663:SF2">
    <property type="entry name" value="GGDEF DOMAIN-CONTAINING PROTEIN"/>
    <property type="match status" value="1"/>
</dbReference>
<dbReference type="PROSITE" id="PS50887">
    <property type="entry name" value="GGDEF"/>
    <property type="match status" value="1"/>
</dbReference>
<name>A0A4R6JDK7_9ACTN</name>
<reference evidence="3 4" key="1">
    <citation type="submission" date="2019-03" db="EMBL/GenBank/DDBJ databases">
        <title>Sequencing the genomes of 1000 actinobacteria strains.</title>
        <authorList>
            <person name="Klenk H.-P."/>
        </authorList>
    </citation>
    <scope>NUCLEOTIDE SEQUENCE [LARGE SCALE GENOMIC DNA]</scope>
    <source>
        <strain evidence="3 4">DSM 43805</strain>
    </source>
</reference>
<dbReference type="AlphaFoldDB" id="A0A4R6JDK7"/>
<sequence>MAADGRHVAMEITSVPRRATAAGVVVLAVALVAAVGFYLAGTQAGTRARILGEFDSRARLAAQVIGGTMAGSDPKTREWAVTTFAGSPAQLGPALDAGRSGIAWLVVLRADGTVLGTAPRSMTARAATFDAEPGFQMALTTGRLTYGNVTIEDGTPMVYGFQPYDVGGETRVLVVPAPVVELASILRGALDVTAGQVYVADGTGAVVAGSDTTAAGQPIPDSVLAAARERLGSGLTGDRHHLTLPVAGSTWRMVIATSQPALLAPVHAANRAAWLIFGGFAATVAVILLAGAVILTGSARLARTRLHDALTGLPGRALLLEEAGKSIAQGGPLAVLFLDLDGFKPVNDTYGHAAGDALLVQVAQRLRAATRPQDVAARFGGDEFVLLCRGMTGADAYAVADRIRHDLSRPYAVDGRTVNIGVSIGLATPGPDTPDAAALIRHADLALYRAKGAGRGRIERFAPEPATRANTERIR</sequence>
<keyword evidence="1" id="KW-0812">Transmembrane</keyword>
<dbReference type="Proteomes" id="UP000294901">
    <property type="component" value="Unassembled WGS sequence"/>
</dbReference>
<dbReference type="InterPro" id="IPR000160">
    <property type="entry name" value="GGDEF_dom"/>
</dbReference>
<dbReference type="Gene3D" id="3.30.70.270">
    <property type="match status" value="1"/>
</dbReference>
<evidence type="ECO:0000313" key="3">
    <source>
        <dbReference type="EMBL" id="TDO33051.1"/>
    </source>
</evidence>
<dbReference type="InterPro" id="IPR029787">
    <property type="entry name" value="Nucleotide_cyclase"/>
</dbReference>
<dbReference type="SUPFAM" id="SSF55073">
    <property type="entry name" value="Nucleotide cyclase"/>
    <property type="match status" value="1"/>
</dbReference>
<keyword evidence="1" id="KW-1133">Transmembrane helix</keyword>